<dbReference type="InterPro" id="IPR010110">
    <property type="entry name" value="Shikimate_DH_AroM-type"/>
</dbReference>
<name>A0ABR4LN15_9EURO</name>
<gene>
    <name evidence="3" type="ORF">BJX67DRAFT_388874</name>
</gene>
<dbReference type="EMBL" id="JBFXLQ010000028">
    <property type="protein sequence ID" value="KAL2865921.1"/>
    <property type="molecule type" value="Genomic_DNA"/>
</dbReference>
<dbReference type="CDD" id="cd01065">
    <property type="entry name" value="NAD_bind_Shikimate_DH"/>
    <property type="match status" value="1"/>
</dbReference>
<reference evidence="3 4" key="1">
    <citation type="submission" date="2024-07" db="EMBL/GenBank/DDBJ databases">
        <title>Section-level genome sequencing and comparative genomics of Aspergillus sections Usti and Cavernicolus.</title>
        <authorList>
            <consortium name="Lawrence Berkeley National Laboratory"/>
            <person name="Nybo J.L."/>
            <person name="Vesth T.C."/>
            <person name="Theobald S."/>
            <person name="Frisvad J.C."/>
            <person name="Larsen T.O."/>
            <person name="Kjaerboelling I."/>
            <person name="Rothschild-Mancinelli K."/>
            <person name="Lyhne E.K."/>
            <person name="Kogle M.E."/>
            <person name="Barry K."/>
            <person name="Clum A."/>
            <person name="Na H."/>
            <person name="Ledsgaard L."/>
            <person name="Lin J."/>
            <person name="Lipzen A."/>
            <person name="Kuo A."/>
            <person name="Riley R."/>
            <person name="Mondo S."/>
            <person name="Labutti K."/>
            <person name="Haridas S."/>
            <person name="Pangalinan J."/>
            <person name="Salamov A.A."/>
            <person name="Simmons B.A."/>
            <person name="Magnuson J.K."/>
            <person name="Chen J."/>
            <person name="Drula E."/>
            <person name="Henrissat B."/>
            <person name="Wiebenga A."/>
            <person name="Lubbers R.J."/>
            <person name="Gomes A.C."/>
            <person name="Macurrencykelacurrency M.R."/>
            <person name="Stajich J."/>
            <person name="Grigoriev I.V."/>
            <person name="Mortensen U.H."/>
            <person name="De Vries R.P."/>
            <person name="Baker S.E."/>
            <person name="Andersen M.R."/>
        </authorList>
    </citation>
    <scope>NUCLEOTIDE SEQUENCE [LARGE SCALE GENOMIC DNA]</scope>
    <source>
        <strain evidence="3 4">CBS 449.75</strain>
    </source>
</reference>
<dbReference type="InterPro" id="IPR041121">
    <property type="entry name" value="SDH_C"/>
</dbReference>
<dbReference type="Gene3D" id="3.40.50.720">
    <property type="entry name" value="NAD(P)-binding Rossmann-like Domain"/>
    <property type="match status" value="1"/>
</dbReference>
<feature type="domain" description="Shikimate dehydrogenase substrate binding N-terminal" evidence="1">
    <location>
        <begin position="13"/>
        <end position="93"/>
    </location>
</feature>
<dbReference type="Pfam" id="PF08501">
    <property type="entry name" value="Shikimate_dh_N"/>
    <property type="match status" value="1"/>
</dbReference>
<dbReference type="InterPro" id="IPR013708">
    <property type="entry name" value="Shikimate_DH-bd_N"/>
</dbReference>
<accession>A0ABR4LN15</accession>
<keyword evidence="4" id="KW-1185">Reference proteome</keyword>
<dbReference type="SUPFAM" id="SSF53223">
    <property type="entry name" value="Aminoacid dehydrogenase-like, N-terminal domain"/>
    <property type="match status" value="1"/>
</dbReference>
<dbReference type="NCBIfam" id="TIGR01809">
    <property type="entry name" value="Shik-DH-AROM"/>
    <property type="match status" value="1"/>
</dbReference>
<dbReference type="GeneID" id="98149496"/>
<dbReference type="RefSeq" id="XP_070884900.1">
    <property type="nucleotide sequence ID" value="XM_071034424.1"/>
</dbReference>
<evidence type="ECO:0000259" key="1">
    <source>
        <dbReference type="Pfam" id="PF08501"/>
    </source>
</evidence>
<proteinExistence type="predicted"/>
<dbReference type="SUPFAM" id="SSF51735">
    <property type="entry name" value="NAD(P)-binding Rossmann-fold domains"/>
    <property type="match status" value="1"/>
</dbReference>
<sequence>MANPQLPSKKFYIFGSGISFSISPTIHNTGFKHHNLPYTYEIHESENIDGAADIIADSCFGGASVTMPHKLQVHKYCDTQTETARTIGAINTLIVKNEGLKRKITGDNTDWSGLYAIIANYTAKSGHNPQVGLVIGAGGASRAALYAMYKAGVRHIYLVNRTLSVAEEVKTAFRSLFHITVVRGLADLPRYPEVIVGTIPADTTTEAQFASLFHGRGLCIDMSYKPRQTPLLTVAQRHTDWATVTGVEVLLAQGFDQYRLWTGKEPPRQEMVAAVWRETGATEGLSLL</sequence>
<dbReference type="Gene3D" id="3.40.50.10860">
    <property type="entry name" value="Leucine Dehydrogenase, chain A, domain 1"/>
    <property type="match status" value="1"/>
</dbReference>
<dbReference type="PANTHER" id="PTHR21089:SF26">
    <property type="entry name" value="AROM POLYPEPTIDE, PUTATIVE-RELATED"/>
    <property type="match status" value="1"/>
</dbReference>
<dbReference type="InterPro" id="IPR022893">
    <property type="entry name" value="Shikimate_DH_fam"/>
</dbReference>
<feature type="domain" description="SDH C-terminal" evidence="2">
    <location>
        <begin position="246"/>
        <end position="275"/>
    </location>
</feature>
<comment type="caution">
    <text evidence="3">The sequence shown here is derived from an EMBL/GenBank/DDBJ whole genome shotgun (WGS) entry which is preliminary data.</text>
</comment>
<dbReference type="InterPro" id="IPR046346">
    <property type="entry name" value="Aminoacid_DH-like_N_sf"/>
</dbReference>
<evidence type="ECO:0000313" key="3">
    <source>
        <dbReference type="EMBL" id="KAL2865921.1"/>
    </source>
</evidence>
<protein>
    <submittedName>
        <fullName evidence="3">Uncharacterized protein</fullName>
    </submittedName>
</protein>
<dbReference type="Pfam" id="PF18317">
    <property type="entry name" value="SDH_C"/>
    <property type="match status" value="1"/>
</dbReference>
<dbReference type="InterPro" id="IPR036291">
    <property type="entry name" value="NAD(P)-bd_dom_sf"/>
</dbReference>
<evidence type="ECO:0000259" key="2">
    <source>
        <dbReference type="Pfam" id="PF18317"/>
    </source>
</evidence>
<dbReference type="Proteomes" id="UP001610432">
    <property type="component" value="Unassembled WGS sequence"/>
</dbReference>
<evidence type="ECO:0000313" key="4">
    <source>
        <dbReference type="Proteomes" id="UP001610432"/>
    </source>
</evidence>
<organism evidence="3 4">
    <name type="scientific">Aspergillus lucknowensis</name>
    <dbReference type="NCBI Taxonomy" id="176173"/>
    <lineage>
        <taxon>Eukaryota</taxon>
        <taxon>Fungi</taxon>
        <taxon>Dikarya</taxon>
        <taxon>Ascomycota</taxon>
        <taxon>Pezizomycotina</taxon>
        <taxon>Eurotiomycetes</taxon>
        <taxon>Eurotiomycetidae</taxon>
        <taxon>Eurotiales</taxon>
        <taxon>Aspergillaceae</taxon>
        <taxon>Aspergillus</taxon>
        <taxon>Aspergillus subgen. Nidulantes</taxon>
    </lineage>
</organism>
<dbReference type="PANTHER" id="PTHR21089">
    <property type="entry name" value="SHIKIMATE DEHYDROGENASE"/>
    <property type="match status" value="1"/>
</dbReference>